<evidence type="ECO:0000259" key="1">
    <source>
        <dbReference type="Pfam" id="PF00350"/>
    </source>
</evidence>
<organism evidence="2 3">
    <name type="scientific">Paralvinella palmiformis</name>
    <dbReference type="NCBI Taxonomy" id="53620"/>
    <lineage>
        <taxon>Eukaryota</taxon>
        <taxon>Metazoa</taxon>
        <taxon>Spiralia</taxon>
        <taxon>Lophotrochozoa</taxon>
        <taxon>Annelida</taxon>
        <taxon>Polychaeta</taxon>
        <taxon>Sedentaria</taxon>
        <taxon>Canalipalpata</taxon>
        <taxon>Terebellida</taxon>
        <taxon>Terebelliformia</taxon>
        <taxon>Alvinellidae</taxon>
        <taxon>Paralvinella</taxon>
    </lineage>
</organism>
<protein>
    <recommendedName>
        <fullName evidence="1">Dynamin N-terminal domain-containing protein</fullName>
    </recommendedName>
</protein>
<dbReference type="Pfam" id="PF00350">
    <property type="entry name" value="Dynamin_N"/>
    <property type="match status" value="1"/>
</dbReference>
<dbReference type="AlphaFoldDB" id="A0AAD9MWP6"/>
<gene>
    <name evidence="2" type="ORF">LSH36_491g00038</name>
</gene>
<feature type="domain" description="Dynamin N-terminal" evidence="1">
    <location>
        <begin position="127"/>
        <end position="263"/>
    </location>
</feature>
<dbReference type="SUPFAM" id="SSF52540">
    <property type="entry name" value="P-loop containing nucleoside triphosphate hydrolases"/>
    <property type="match status" value="1"/>
</dbReference>
<dbReference type="InterPro" id="IPR045063">
    <property type="entry name" value="Dynamin_N"/>
</dbReference>
<evidence type="ECO:0000313" key="3">
    <source>
        <dbReference type="Proteomes" id="UP001208570"/>
    </source>
</evidence>
<reference evidence="2" key="1">
    <citation type="journal article" date="2023" name="Mol. Biol. Evol.">
        <title>Third-Generation Sequencing Reveals the Adaptive Role of the Epigenome in Three Deep-Sea Polychaetes.</title>
        <authorList>
            <person name="Perez M."/>
            <person name="Aroh O."/>
            <person name="Sun Y."/>
            <person name="Lan Y."/>
            <person name="Juniper S.K."/>
            <person name="Young C.R."/>
            <person name="Angers B."/>
            <person name="Qian P.Y."/>
        </authorList>
    </citation>
    <scope>NUCLEOTIDE SEQUENCE</scope>
    <source>
        <strain evidence="2">P08H-3</strain>
    </source>
</reference>
<name>A0AAD9MWP6_9ANNE</name>
<dbReference type="PANTHER" id="PTHR26392">
    <property type="entry name" value="MITOGEN-ACTIVATED PROTEIN KINASE KINASE KINASE 7-RELATED"/>
    <property type="match status" value="1"/>
</dbReference>
<comment type="caution">
    <text evidence="2">The sequence shown here is derived from an EMBL/GenBank/DDBJ whole genome shotgun (WGS) entry which is preliminary data.</text>
</comment>
<keyword evidence="3" id="KW-1185">Reference proteome</keyword>
<dbReference type="PANTHER" id="PTHR26392:SF92">
    <property type="entry name" value="PROTEIN KINASE DOMAIN-CONTAINING PROTEIN"/>
    <property type="match status" value="1"/>
</dbReference>
<evidence type="ECO:0000313" key="2">
    <source>
        <dbReference type="EMBL" id="KAK2148552.1"/>
    </source>
</evidence>
<dbReference type="InterPro" id="IPR027417">
    <property type="entry name" value="P-loop_NTPase"/>
</dbReference>
<dbReference type="Proteomes" id="UP001208570">
    <property type="component" value="Unassembled WGS sequence"/>
</dbReference>
<proteinExistence type="predicted"/>
<dbReference type="Gene3D" id="3.40.50.300">
    <property type="entry name" value="P-loop containing nucleotide triphosphate hydrolases"/>
    <property type="match status" value="1"/>
</dbReference>
<sequence>MASTLTLEQIETVSDIWAGFTLMDRYAVPKENCSCLEDMKERLRLHYEKSRGKGKSVEAAQDVISSLRNEDETKREDLSQLFHETLASLRELDDQIKGHLVQEGSVKNMEADLESHMESLKSNECPILVVGETSSGKSSLLNLLLGQDLLPQSLLSCTSIMCKIRYGPTMRAKVKQANGVVTEIPLEGSGSPVEKLTKFVFKHDRGETTEGRSVEIFVPIELLKTGVYIIDTPGFGENSSMDKLLLDYISNNDIFAFIYVIKSDNAGGVQEDRLQRFLRFIVEQQKARHVTNFDPRAAIFVCNRWDLVPEKERATVKADTMTKLGRCWPDLQDGQVFCLSTTGAMLQRRAGYISEDFSILLDGIQRLIPIGLRRKIHRSYR</sequence>
<accession>A0AAD9MWP6</accession>
<dbReference type="EMBL" id="JAODUP010000491">
    <property type="protein sequence ID" value="KAK2148552.1"/>
    <property type="molecule type" value="Genomic_DNA"/>
</dbReference>